<dbReference type="Pfam" id="PF20233">
    <property type="entry name" value="DUF6590"/>
    <property type="match status" value="1"/>
</dbReference>
<feature type="compositionally biased region" description="Basic and acidic residues" evidence="1">
    <location>
        <begin position="46"/>
        <end position="56"/>
    </location>
</feature>
<accession>A0ABR0EUB5</accession>
<feature type="domain" description="DUF6590" evidence="2">
    <location>
        <begin position="171"/>
        <end position="316"/>
    </location>
</feature>
<keyword evidence="4" id="KW-1185">Reference proteome</keyword>
<protein>
    <recommendedName>
        <fullName evidence="2">DUF6590 domain-containing protein</fullName>
    </recommendedName>
</protein>
<feature type="region of interest" description="Disordered" evidence="1">
    <location>
        <begin position="1"/>
        <end position="112"/>
    </location>
</feature>
<organism evidence="3 4">
    <name type="scientific">Zasmidium cellare</name>
    <name type="common">Wine cellar mold</name>
    <name type="synonym">Racodium cellare</name>
    <dbReference type="NCBI Taxonomy" id="395010"/>
    <lineage>
        <taxon>Eukaryota</taxon>
        <taxon>Fungi</taxon>
        <taxon>Dikarya</taxon>
        <taxon>Ascomycota</taxon>
        <taxon>Pezizomycotina</taxon>
        <taxon>Dothideomycetes</taxon>
        <taxon>Dothideomycetidae</taxon>
        <taxon>Mycosphaerellales</taxon>
        <taxon>Mycosphaerellaceae</taxon>
        <taxon>Zasmidium</taxon>
    </lineage>
</organism>
<comment type="caution">
    <text evidence="3">The sequence shown here is derived from an EMBL/GenBank/DDBJ whole genome shotgun (WGS) entry which is preliminary data.</text>
</comment>
<dbReference type="EMBL" id="JAXOVC010000002">
    <property type="protein sequence ID" value="KAK4505102.1"/>
    <property type="molecule type" value="Genomic_DNA"/>
</dbReference>
<reference evidence="3 4" key="1">
    <citation type="journal article" date="2023" name="G3 (Bethesda)">
        <title>A chromosome-level genome assembly of Zasmidium syzygii isolated from banana leaves.</title>
        <authorList>
            <person name="van Westerhoven A.C."/>
            <person name="Mehrabi R."/>
            <person name="Talebi R."/>
            <person name="Steentjes M.B.F."/>
            <person name="Corcolon B."/>
            <person name="Chong P.A."/>
            <person name="Kema G.H.J."/>
            <person name="Seidl M.F."/>
        </authorList>
    </citation>
    <scope>NUCLEOTIDE SEQUENCE [LARGE SCALE GENOMIC DNA]</scope>
    <source>
        <strain evidence="3 4">P124</strain>
    </source>
</reference>
<feature type="compositionally biased region" description="Basic and acidic residues" evidence="1">
    <location>
        <begin position="333"/>
        <end position="344"/>
    </location>
</feature>
<evidence type="ECO:0000313" key="3">
    <source>
        <dbReference type="EMBL" id="KAK4505102.1"/>
    </source>
</evidence>
<evidence type="ECO:0000313" key="4">
    <source>
        <dbReference type="Proteomes" id="UP001305779"/>
    </source>
</evidence>
<dbReference type="Proteomes" id="UP001305779">
    <property type="component" value="Unassembled WGS sequence"/>
</dbReference>
<proteinExistence type="predicted"/>
<evidence type="ECO:0000256" key="1">
    <source>
        <dbReference type="SAM" id="MobiDB-lite"/>
    </source>
</evidence>
<gene>
    <name evidence="3" type="ORF">PRZ48_003065</name>
</gene>
<evidence type="ECO:0000259" key="2">
    <source>
        <dbReference type="Pfam" id="PF20233"/>
    </source>
</evidence>
<feature type="compositionally biased region" description="Low complexity" evidence="1">
    <location>
        <begin position="102"/>
        <end position="112"/>
    </location>
</feature>
<sequence>MASKYVAGQSGLRDEADQHTSPSISHSAHRPTFRTPFPPNPAGSKRSAESMEDGERKRFRGMGGQKLPMESATGRTEAVMSGAMHPAPSAGTFRMHPPPLPSSSTRPTNTTAPRNQVVSKLGILQSRNLPLSAISGTVRRQASLKPLPSLRWVEYQETGIIPQSSDLRYETFAIGTVIWCGHHVTAQNPLANPERDVNFVQAVKFTICSKFRVGVVANIFQDGDILILPCATHENNDLQKIPKTRRDKYYMVLRDYGDHQRPNPTNKRPLDVVMNDQRRSFGQTSSICLTEGFTIKHNEKVQFIGELTEESIEYMLETLAAVSKEALGECRDRKKKRIEAEAARPKLIPKRPRSRFQTGSRA</sequence>
<feature type="region of interest" description="Disordered" evidence="1">
    <location>
        <begin position="333"/>
        <end position="362"/>
    </location>
</feature>
<name>A0ABR0EUB5_ZASCE</name>
<dbReference type="InterPro" id="IPR046497">
    <property type="entry name" value="DUF6590"/>
</dbReference>